<evidence type="ECO:0000313" key="12">
    <source>
        <dbReference type="Proteomes" id="UP000587070"/>
    </source>
</evidence>
<evidence type="ECO:0000259" key="9">
    <source>
        <dbReference type="PROSITE" id="PS50111"/>
    </source>
</evidence>
<keyword evidence="2 8" id="KW-0812">Transmembrane</keyword>
<dbReference type="PROSITE" id="PS50885">
    <property type="entry name" value="HAMP"/>
    <property type="match status" value="1"/>
</dbReference>
<dbReference type="InterPro" id="IPR003660">
    <property type="entry name" value="HAMP_dom"/>
</dbReference>
<evidence type="ECO:0000256" key="6">
    <source>
        <dbReference type="ARBA" id="ARBA00029447"/>
    </source>
</evidence>
<evidence type="ECO:0000256" key="3">
    <source>
        <dbReference type="ARBA" id="ARBA00022989"/>
    </source>
</evidence>
<dbReference type="PROSITE" id="PS50111">
    <property type="entry name" value="CHEMOTAXIS_TRANSDUC_2"/>
    <property type="match status" value="1"/>
</dbReference>
<keyword evidence="12" id="KW-1185">Reference proteome</keyword>
<comment type="similarity">
    <text evidence="6">Belongs to the methyl-accepting chemotaxis (MCP) protein family.</text>
</comment>
<dbReference type="RefSeq" id="WP_153115037.1">
    <property type="nucleotide sequence ID" value="NZ_JACIGE010000001.1"/>
</dbReference>
<protein>
    <submittedName>
        <fullName evidence="11">Methyl-accepting chemotaxis protein</fullName>
    </submittedName>
</protein>
<feature type="domain" description="Methyl-accepting transducer" evidence="9">
    <location>
        <begin position="281"/>
        <end position="517"/>
    </location>
</feature>
<dbReference type="AlphaFoldDB" id="A0A840GCI1"/>
<dbReference type="SMART" id="SM00283">
    <property type="entry name" value="MA"/>
    <property type="match status" value="1"/>
</dbReference>
<evidence type="ECO:0000256" key="2">
    <source>
        <dbReference type="ARBA" id="ARBA00022692"/>
    </source>
</evidence>
<dbReference type="GO" id="GO:0007165">
    <property type="term" value="P:signal transduction"/>
    <property type="evidence" value="ECO:0007669"/>
    <property type="project" value="UniProtKB-KW"/>
</dbReference>
<dbReference type="Pfam" id="PF00015">
    <property type="entry name" value="MCPsignal"/>
    <property type="match status" value="1"/>
</dbReference>
<accession>A0A840GCI1</accession>
<name>A0A840GCI1_RHOTE</name>
<comment type="caution">
    <text evidence="11">The sequence shown here is derived from an EMBL/GenBank/DDBJ whole genome shotgun (WGS) entry which is preliminary data.</text>
</comment>
<evidence type="ECO:0000256" key="1">
    <source>
        <dbReference type="ARBA" id="ARBA00004141"/>
    </source>
</evidence>
<dbReference type="FunFam" id="1.10.287.950:FF:000001">
    <property type="entry name" value="Methyl-accepting chemotaxis sensory transducer"/>
    <property type="match status" value="1"/>
</dbReference>
<comment type="subcellular location">
    <subcellularLocation>
        <location evidence="1">Membrane</location>
        <topology evidence="1">Multi-pass membrane protein</topology>
    </subcellularLocation>
</comment>
<keyword evidence="4 8" id="KW-0472">Membrane</keyword>
<reference evidence="11 12" key="1">
    <citation type="submission" date="2020-08" db="EMBL/GenBank/DDBJ databases">
        <title>Genome sequencing of Purple Non-Sulfur Bacteria from various extreme environments.</title>
        <authorList>
            <person name="Mayer M."/>
        </authorList>
    </citation>
    <scope>NUCLEOTIDE SEQUENCE [LARGE SCALE GENOMIC DNA]</scope>
    <source>
        <strain evidence="11 12">2761</strain>
    </source>
</reference>
<dbReference type="GO" id="GO:0006935">
    <property type="term" value="P:chemotaxis"/>
    <property type="evidence" value="ECO:0007669"/>
    <property type="project" value="UniProtKB-ARBA"/>
</dbReference>
<sequence length="553" mass="59004">MLDLTIKARVLILGFVAIVGVIICSALGIFQLSRVNAQLETDMNQVRLETRTLIDIQTASVDFKTQVQEWKNILIRGNKEEEFTKHEKAFFDKEAAVQERLKKVVVVLKQEADPAKAEALANIEQLIKDHAELGVGYKAALAGFDRDDPETGKKLDVAVKGKDRATTAGLTKIVAALEKSQVEFLEQQTIDAQENYASARNVLIGLMALGFVLASTLAYFTVRQVARQIALLQNTTADIKQTLDLTRRIGIHGKSEMALVAASVNALLDEFQAVVKRMTEAGAHASSASDQLSHSIANAADALAQQNEATSSMAAAVEQMSVSVTHVSESSASAQSIAQDSAKNATTGGEVIEKTVQDIGRIAELVQGASQAVEELGKRTDQIGNIAAVIKGIADQTNLLALNAAIEAARAGEQGRGFAVVADEVRQLAERTTSATAEIGTVISAIQSQTRSAVDDMHRVVDQVGSNAEGARAAGESIVHIREGSLRVVDVSSDIATALKEQSAASELIAKQVERIASMSEENNAAMGESRGAAAEMKRLSTELHELVGRFRA</sequence>
<evidence type="ECO:0000256" key="4">
    <source>
        <dbReference type="ARBA" id="ARBA00023136"/>
    </source>
</evidence>
<evidence type="ECO:0000256" key="5">
    <source>
        <dbReference type="ARBA" id="ARBA00023224"/>
    </source>
</evidence>
<feature type="transmembrane region" description="Helical" evidence="8">
    <location>
        <begin position="202"/>
        <end position="222"/>
    </location>
</feature>
<keyword evidence="3 8" id="KW-1133">Transmembrane helix</keyword>
<gene>
    <name evidence="11" type="ORF">GGD90_000308</name>
</gene>
<dbReference type="PANTHER" id="PTHR32089">
    <property type="entry name" value="METHYL-ACCEPTING CHEMOTAXIS PROTEIN MCPB"/>
    <property type="match status" value="1"/>
</dbReference>
<dbReference type="CDD" id="cd11386">
    <property type="entry name" value="MCP_signal"/>
    <property type="match status" value="1"/>
</dbReference>
<evidence type="ECO:0000256" key="7">
    <source>
        <dbReference type="PROSITE-ProRule" id="PRU00284"/>
    </source>
</evidence>
<feature type="domain" description="HAMP" evidence="10">
    <location>
        <begin position="223"/>
        <end position="276"/>
    </location>
</feature>
<organism evidence="11 12">
    <name type="scientific">Rhodocyclus tenuis</name>
    <name type="common">Rhodospirillum tenue</name>
    <dbReference type="NCBI Taxonomy" id="1066"/>
    <lineage>
        <taxon>Bacteria</taxon>
        <taxon>Pseudomonadati</taxon>
        <taxon>Pseudomonadota</taxon>
        <taxon>Betaproteobacteria</taxon>
        <taxon>Rhodocyclales</taxon>
        <taxon>Rhodocyclaceae</taxon>
        <taxon>Rhodocyclus</taxon>
    </lineage>
</organism>
<keyword evidence="5 7" id="KW-0807">Transducer</keyword>
<dbReference type="Gene3D" id="1.10.287.950">
    <property type="entry name" value="Methyl-accepting chemotaxis protein"/>
    <property type="match status" value="1"/>
</dbReference>
<dbReference type="SUPFAM" id="SSF58104">
    <property type="entry name" value="Methyl-accepting chemotaxis protein (MCP) signaling domain"/>
    <property type="match status" value="1"/>
</dbReference>
<proteinExistence type="inferred from homology"/>
<evidence type="ECO:0000313" key="11">
    <source>
        <dbReference type="EMBL" id="MBB4245959.1"/>
    </source>
</evidence>
<dbReference type="Proteomes" id="UP000587070">
    <property type="component" value="Unassembled WGS sequence"/>
</dbReference>
<dbReference type="EMBL" id="JACIGE010000001">
    <property type="protein sequence ID" value="MBB4245959.1"/>
    <property type="molecule type" value="Genomic_DNA"/>
</dbReference>
<dbReference type="PANTHER" id="PTHR32089:SF119">
    <property type="entry name" value="METHYL-ACCEPTING CHEMOTAXIS PROTEIN CTPL"/>
    <property type="match status" value="1"/>
</dbReference>
<dbReference type="InterPro" id="IPR004089">
    <property type="entry name" value="MCPsignal_dom"/>
</dbReference>
<dbReference type="OrthoDB" id="1884279at2"/>
<evidence type="ECO:0000259" key="10">
    <source>
        <dbReference type="PROSITE" id="PS50885"/>
    </source>
</evidence>
<feature type="transmembrane region" description="Helical" evidence="8">
    <location>
        <begin position="6"/>
        <end position="30"/>
    </location>
</feature>
<dbReference type="GO" id="GO:0016020">
    <property type="term" value="C:membrane"/>
    <property type="evidence" value="ECO:0007669"/>
    <property type="project" value="UniProtKB-SubCell"/>
</dbReference>
<evidence type="ECO:0000256" key="8">
    <source>
        <dbReference type="SAM" id="Phobius"/>
    </source>
</evidence>